<evidence type="ECO:0000256" key="10">
    <source>
        <dbReference type="ARBA" id="ARBA00023209"/>
    </source>
</evidence>
<evidence type="ECO:0000256" key="11">
    <source>
        <dbReference type="ARBA" id="ARBA00023264"/>
    </source>
</evidence>
<dbReference type="GO" id="GO:0032049">
    <property type="term" value="P:cardiolipin biosynthetic process"/>
    <property type="evidence" value="ECO:0007669"/>
    <property type="project" value="UniProtKB-UniRule"/>
</dbReference>
<gene>
    <name evidence="15" type="primary">cls</name>
    <name evidence="15" type="ORF">DW687_07010</name>
</gene>
<evidence type="ECO:0000256" key="8">
    <source>
        <dbReference type="ARBA" id="ARBA00023098"/>
    </source>
</evidence>
<name>A0A3E3DZZ7_9FIRM</name>
<dbReference type="GO" id="GO:0005886">
    <property type="term" value="C:plasma membrane"/>
    <property type="evidence" value="ECO:0007669"/>
    <property type="project" value="UniProtKB-SubCell"/>
</dbReference>
<evidence type="ECO:0000256" key="3">
    <source>
        <dbReference type="ARBA" id="ARBA00022516"/>
    </source>
</evidence>
<evidence type="ECO:0000259" key="14">
    <source>
        <dbReference type="PROSITE" id="PS50035"/>
    </source>
</evidence>
<dbReference type="InterPro" id="IPR027379">
    <property type="entry name" value="CLS_N"/>
</dbReference>
<evidence type="ECO:0000313" key="15">
    <source>
        <dbReference type="EMBL" id="RGD74499.1"/>
    </source>
</evidence>
<evidence type="ECO:0000256" key="7">
    <source>
        <dbReference type="ARBA" id="ARBA00022989"/>
    </source>
</evidence>
<dbReference type="Proteomes" id="UP000261212">
    <property type="component" value="Unassembled WGS sequence"/>
</dbReference>
<keyword evidence="3" id="KW-0444">Lipid biosynthesis</keyword>
<evidence type="ECO:0000256" key="1">
    <source>
        <dbReference type="ARBA" id="ARBA00004651"/>
    </source>
</evidence>
<comment type="caution">
    <text evidence="15">The sequence shown here is derived from an EMBL/GenBank/DDBJ whole genome shotgun (WGS) entry which is preliminary data.</text>
</comment>
<feature type="transmembrane region" description="Helical" evidence="13">
    <location>
        <begin position="70"/>
        <end position="89"/>
    </location>
</feature>
<dbReference type="GO" id="GO:0008808">
    <property type="term" value="F:cardiolipin synthase activity"/>
    <property type="evidence" value="ECO:0007669"/>
    <property type="project" value="UniProtKB-UniRule"/>
</dbReference>
<proteinExistence type="predicted"/>
<evidence type="ECO:0000256" key="6">
    <source>
        <dbReference type="ARBA" id="ARBA00022737"/>
    </source>
</evidence>
<dbReference type="EMBL" id="QUSM01000003">
    <property type="protein sequence ID" value="RGD74499.1"/>
    <property type="molecule type" value="Genomic_DNA"/>
</dbReference>
<protein>
    <recommendedName>
        <fullName evidence="12">Cardiolipin synthase</fullName>
        <ecNumber evidence="12">2.7.8.-</ecNumber>
    </recommendedName>
</protein>
<evidence type="ECO:0000256" key="12">
    <source>
        <dbReference type="NCBIfam" id="TIGR04265"/>
    </source>
</evidence>
<dbReference type="Gene3D" id="3.30.870.10">
    <property type="entry name" value="Endonuclease Chain A"/>
    <property type="match status" value="2"/>
</dbReference>
<comment type="subcellular location">
    <subcellularLocation>
        <location evidence="1">Cell membrane</location>
        <topology evidence="1">Multi-pass membrane protein</topology>
    </subcellularLocation>
</comment>
<accession>A0A3E3DZZ7</accession>
<dbReference type="Pfam" id="PF13091">
    <property type="entry name" value="PLDc_2"/>
    <property type="match status" value="2"/>
</dbReference>
<dbReference type="Pfam" id="PF13396">
    <property type="entry name" value="PLDc_N"/>
    <property type="match status" value="1"/>
</dbReference>
<evidence type="ECO:0000256" key="9">
    <source>
        <dbReference type="ARBA" id="ARBA00023136"/>
    </source>
</evidence>
<dbReference type="InterPro" id="IPR025202">
    <property type="entry name" value="PLD-like_dom"/>
</dbReference>
<dbReference type="PANTHER" id="PTHR21248">
    <property type="entry name" value="CARDIOLIPIN SYNTHASE"/>
    <property type="match status" value="1"/>
</dbReference>
<keyword evidence="8" id="KW-0443">Lipid metabolism</keyword>
<dbReference type="PROSITE" id="PS50035">
    <property type="entry name" value="PLD"/>
    <property type="match status" value="1"/>
</dbReference>
<dbReference type="EC" id="2.7.8.-" evidence="12"/>
<dbReference type="InterPro" id="IPR001736">
    <property type="entry name" value="PLipase_D/transphosphatidylase"/>
</dbReference>
<dbReference type="SUPFAM" id="SSF56024">
    <property type="entry name" value="Phospholipase D/nuclease"/>
    <property type="match status" value="2"/>
</dbReference>
<dbReference type="AlphaFoldDB" id="A0A3E3DZZ7"/>
<sequence>MKNKGNNRLGTIMRILFIAFLFLIQIAFMILLTYFLKNHAVIVYTFIEVLSVIVLMHLMAEERNSAYKMFWMTIVLLLPIVGHIMYDFWGKKHSNLRKHSLIQKQIDRVNYKQITDDEILYNMDNIDAQRLSSYLTNYHYPPYKNNITKFFFSGDTAYKNIKEDIRNAKKFIFISVYTVSKGKVLDEIYDLLKEKAKEGVEVKIIYDDIGSILNIPKGLKEHLEEIGMKVTVFNEIHKNAFKQYYNYRSHQKIIVIDGNISYTGGFDLKDSFINLQENDTYNKDCAVRTEGESTWSFTLIFIGMWNAATDNKITEFEKYKNSYEMKCGIVCQPFADGPANYVHIAEDMYKYLISTARRTLYLTTPYLNPDDEMVDCLCLAAKSGVDIRIITPKVFDKKASKYLSEYNFGRLLKNGVRIYEYNKGLIRSKIILNEFASIVGTINMNFRSFYLHYECGNFIPDMEFTNELKYEILELLKDCDEITFDEWIHRSKKTKVIQYILNIFKSQL</sequence>
<dbReference type="PANTHER" id="PTHR21248:SF22">
    <property type="entry name" value="PHOSPHOLIPASE D"/>
    <property type="match status" value="1"/>
</dbReference>
<evidence type="ECO:0000256" key="5">
    <source>
        <dbReference type="ARBA" id="ARBA00022692"/>
    </source>
</evidence>
<feature type="transmembrane region" description="Helical" evidence="13">
    <location>
        <begin position="41"/>
        <end position="58"/>
    </location>
</feature>
<feature type="transmembrane region" description="Helical" evidence="13">
    <location>
        <begin position="12"/>
        <end position="35"/>
    </location>
</feature>
<keyword evidence="11" id="KW-1208">Phospholipid metabolism</keyword>
<evidence type="ECO:0000256" key="2">
    <source>
        <dbReference type="ARBA" id="ARBA00022475"/>
    </source>
</evidence>
<keyword evidence="10" id="KW-0594">Phospholipid biosynthesis</keyword>
<evidence type="ECO:0000256" key="4">
    <source>
        <dbReference type="ARBA" id="ARBA00022679"/>
    </source>
</evidence>
<keyword evidence="9 13" id="KW-0472">Membrane</keyword>
<evidence type="ECO:0000313" key="16">
    <source>
        <dbReference type="Proteomes" id="UP000261212"/>
    </source>
</evidence>
<dbReference type="NCBIfam" id="TIGR04265">
    <property type="entry name" value="bac_cardiolipin"/>
    <property type="match status" value="1"/>
</dbReference>
<keyword evidence="6" id="KW-0677">Repeat</keyword>
<keyword evidence="7 13" id="KW-1133">Transmembrane helix</keyword>
<organism evidence="15 16">
    <name type="scientific">Anaerofustis stercorihominis</name>
    <dbReference type="NCBI Taxonomy" id="214853"/>
    <lineage>
        <taxon>Bacteria</taxon>
        <taxon>Bacillati</taxon>
        <taxon>Bacillota</taxon>
        <taxon>Clostridia</taxon>
        <taxon>Eubacteriales</taxon>
        <taxon>Eubacteriaceae</taxon>
        <taxon>Anaerofustis</taxon>
    </lineage>
</organism>
<keyword evidence="4" id="KW-0808">Transferase</keyword>
<evidence type="ECO:0000256" key="13">
    <source>
        <dbReference type="SAM" id="Phobius"/>
    </source>
</evidence>
<reference evidence="15 16" key="1">
    <citation type="submission" date="2018-08" db="EMBL/GenBank/DDBJ databases">
        <title>A genome reference for cultivated species of the human gut microbiota.</title>
        <authorList>
            <person name="Zou Y."/>
            <person name="Xue W."/>
            <person name="Luo G."/>
        </authorList>
    </citation>
    <scope>NUCLEOTIDE SEQUENCE [LARGE SCALE GENOMIC DNA]</scope>
    <source>
        <strain evidence="15 16">AM25-6</strain>
    </source>
</reference>
<dbReference type="InterPro" id="IPR022924">
    <property type="entry name" value="Cardiolipin_synthase"/>
</dbReference>
<dbReference type="RefSeq" id="WP_117532208.1">
    <property type="nucleotide sequence ID" value="NZ_QUSM01000003.1"/>
</dbReference>
<keyword evidence="5 13" id="KW-0812">Transmembrane</keyword>
<keyword evidence="2" id="KW-1003">Cell membrane</keyword>
<feature type="domain" description="PLD phosphodiesterase" evidence="14">
    <location>
        <begin position="245"/>
        <end position="272"/>
    </location>
</feature>
<dbReference type="SMART" id="SM00155">
    <property type="entry name" value="PLDc"/>
    <property type="match status" value="2"/>
</dbReference>